<dbReference type="SUPFAM" id="SSF55486">
    <property type="entry name" value="Metalloproteases ('zincins'), catalytic domain"/>
    <property type="match status" value="1"/>
</dbReference>
<evidence type="ECO:0000256" key="4">
    <source>
        <dbReference type="ARBA" id="ARBA00022833"/>
    </source>
</evidence>
<evidence type="ECO:0000256" key="3">
    <source>
        <dbReference type="ARBA" id="ARBA00022801"/>
    </source>
</evidence>
<proteinExistence type="predicted"/>
<evidence type="ECO:0000256" key="2">
    <source>
        <dbReference type="ARBA" id="ARBA00022723"/>
    </source>
</evidence>
<dbReference type="EMBL" id="RKHO01000001">
    <property type="protein sequence ID" value="ROR92205.1"/>
    <property type="molecule type" value="Genomic_DNA"/>
</dbReference>
<evidence type="ECO:0000256" key="1">
    <source>
        <dbReference type="ARBA" id="ARBA00022670"/>
    </source>
</evidence>
<dbReference type="AlphaFoldDB" id="A0A3N2CXF0"/>
<dbReference type="GO" id="GO:0008270">
    <property type="term" value="F:zinc ion binding"/>
    <property type="evidence" value="ECO:0007669"/>
    <property type="project" value="InterPro"/>
</dbReference>
<dbReference type="RefSeq" id="WP_148077111.1">
    <property type="nucleotide sequence ID" value="NZ_RKHO01000001.1"/>
</dbReference>
<feature type="chain" id="PRO_5017989891" evidence="5">
    <location>
        <begin position="35"/>
        <end position="359"/>
    </location>
</feature>
<protein>
    <submittedName>
        <fullName evidence="7">Matrixin</fullName>
    </submittedName>
</protein>
<evidence type="ECO:0000313" key="8">
    <source>
        <dbReference type="Proteomes" id="UP000281738"/>
    </source>
</evidence>
<evidence type="ECO:0000256" key="5">
    <source>
        <dbReference type="SAM" id="SignalP"/>
    </source>
</evidence>
<keyword evidence="8" id="KW-1185">Reference proteome</keyword>
<dbReference type="InterPro" id="IPR001818">
    <property type="entry name" value="Pept_M10_metallopeptidase"/>
</dbReference>
<evidence type="ECO:0000259" key="6">
    <source>
        <dbReference type="Pfam" id="PF00413"/>
    </source>
</evidence>
<dbReference type="Gene3D" id="3.40.390.10">
    <property type="entry name" value="Collagenase (Catalytic Domain)"/>
    <property type="match status" value="1"/>
</dbReference>
<dbReference type="Pfam" id="PF00413">
    <property type="entry name" value="Peptidase_M10"/>
    <property type="match status" value="1"/>
</dbReference>
<dbReference type="GO" id="GO:0004222">
    <property type="term" value="F:metalloendopeptidase activity"/>
    <property type="evidence" value="ECO:0007669"/>
    <property type="project" value="InterPro"/>
</dbReference>
<keyword evidence="1" id="KW-0645">Protease</keyword>
<feature type="domain" description="Peptidase M10 metallopeptidase" evidence="6">
    <location>
        <begin position="153"/>
        <end position="205"/>
    </location>
</feature>
<evidence type="ECO:0000313" key="7">
    <source>
        <dbReference type="EMBL" id="ROR92205.1"/>
    </source>
</evidence>
<dbReference type="InterPro" id="IPR024079">
    <property type="entry name" value="MetalloPept_cat_dom_sf"/>
</dbReference>
<sequence>MSPRRTSVAPAALLSAVVLAVLAGLLAPLAPASAATSPAVTPAVAPAVTPAATPGRDDADGADALHLGDDAVHARTSGTARAAIAWRGSRLYVRETLPARWDWSLRTAIATWNASGSRITLVRTTSRRVAQVTVSYGDTGGAAGLATVGRTRGAFVELSSAYRVADATSAHTRVEVMNVLAHELGHVLGLDHTTTACSLMAPVLDVAGCGVVAAEHPGAYGCRTIDAPLASRLVRLYGGSPRVAPRGWCLIDPLPGSLGGVDISVRAGGLAVTWRPPTSVPAGSLVELRLWTGDCAQQPVDVVREFAPVSAGAWVEPSGLDSDCVTVGLVNRYGLARTLTGGIVSAGAVAVAPVAPAAP</sequence>
<dbReference type="GO" id="GO:0006508">
    <property type="term" value="P:proteolysis"/>
    <property type="evidence" value="ECO:0007669"/>
    <property type="project" value="UniProtKB-KW"/>
</dbReference>
<dbReference type="OrthoDB" id="3778855at2"/>
<keyword evidence="4" id="KW-0862">Zinc</keyword>
<accession>A0A3N2CXF0</accession>
<dbReference type="GO" id="GO:0031012">
    <property type="term" value="C:extracellular matrix"/>
    <property type="evidence" value="ECO:0007669"/>
    <property type="project" value="InterPro"/>
</dbReference>
<comment type="caution">
    <text evidence="7">The sequence shown here is derived from an EMBL/GenBank/DDBJ whole genome shotgun (WGS) entry which is preliminary data.</text>
</comment>
<name>A0A3N2CXF0_9ACTN</name>
<reference evidence="7 8" key="1">
    <citation type="submission" date="2018-11" db="EMBL/GenBank/DDBJ databases">
        <title>Sequencing the genomes of 1000 actinobacteria strains.</title>
        <authorList>
            <person name="Klenk H.-P."/>
        </authorList>
    </citation>
    <scope>NUCLEOTIDE SEQUENCE [LARGE SCALE GENOMIC DNA]</scope>
    <source>
        <strain evidence="7 8">DSM 12652</strain>
    </source>
</reference>
<keyword evidence="5" id="KW-0732">Signal</keyword>
<organism evidence="7 8">
    <name type="scientific">Nocardioides aurantiacus</name>
    <dbReference type="NCBI Taxonomy" id="86796"/>
    <lineage>
        <taxon>Bacteria</taxon>
        <taxon>Bacillati</taxon>
        <taxon>Actinomycetota</taxon>
        <taxon>Actinomycetes</taxon>
        <taxon>Propionibacteriales</taxon>
        <taxon>Nocardioidaceae</taxon>
        <taxon>Nocardioides</taxon>
    </lineage>
</organism>
<gene>
    <name evidence="7" type="ORF">EDD33_3091</name>
</gene>
<feature type="signal peptide" evidence="5">
    <location>
        <begin position="1"/>
        <end position="34"/>
    </location>
</feature>
<keyword evidence="3" id="KW-0378">Hydrolase</keyword>
<keyword evidence="2" id="KW-0479">Metal-binding</keyword>
<dbReference type="Proteomes" id="UP000281738">
    <property type="component" value="Unassembled WGS sequence"/>
</dbReference>